<keyword evidence="5" id="KW-1185">Reference proteome</keyword>
<evidence type="ECO:0000313" key="4">
    <source>
        <dbReference type="EMBL" id="UGS25399.1"/>
    </source>
</evidence>
<dbReference type="Pfam" id="PF13556">
    <property type="entry name" value="HTH_30"/>
    <property type="match status" value="1"/>
</dbReference>
<dbReference type="RefSeq" id="WP_231819270.1">
    <property type="nucleotide sequence ID" value="NZ_CP082781.1"/>
</dbReference>
<dbReference type="Pfam" id="PF17853">
    <property type="entry name" value="GGDEF_2"/>
    <property type="match status" value="1"/>
</dbReference>
<accession>A0ABY3RR99</accession>
<evidence type="ECO:0000256" key="1">
    <source>
        <dbReference type="ARBA" id="ARBA00006754"/>
    </source>
</evidence>
<evidence type="ECO:0000259" key="2">
    <source>
        <dbReference type="Pfam" id="PF13556"/>
    </source>
</evidence>
<protein>
    <submittedName>
        <fullName evidence="4">Helix-turn-helix domain-containing protein</fullName>
    </submittedName>
</protein>
<organism evidence="4 5">
    <name type="scientific">Microbacterium resistens</name>
    <dbReference type="NCBI Taxonomy" id="156977"/>
    <lineage>
        <taxon>Bacteria</taxon>
        <taxon>Bacillati</taxon>
        <taxon>Actinomycetota</taxon>
        <taxon>Actinomycetes</taxon>
        <taxon>Micrococcales</taxon>
        <taxon>Microbacteriaceae</taxon>
        <taxon>Microbacterium</taxon>
    </lineage>
</organism>
<dbReference type="Proteomes" id="UP001199642">
    <property type="component" value="Chromosome"/>
</dbReference>
<gene>
    <name evidence="4" type="ORF">K8F61_11985</name>
</gene>
<dbReference type="EMBL" id="CP082781">
    <property type="protein sequence ID" value="UGS25399.1"/>
    <property type="molecule type" value="Genomic_DNA"/>
</dbReference>
<dbReference type="PANTHER" id="PTHR33744:SF7">
    <property type="entry name" value="PUCR FAMILY TRANSCRIPTIONAL REGULATOR"/>
    <property type="match status" value="1"/>
</dbReference>
<evidence type="ECO:0000313" key="5">
    <source>
        <dbReference type="Proteomes" id="UP001199642"/>
    </source>
</evidence>
<evidence type="ECO:0000259" key="3">
    <source>
        <dbReference type="Pfam" id="PF17853"/>
    </source>
</evidence>
<comment type="similarity">
    <text evidence="1">Belongs to the CdaR family.</text>
</comment>
<dbReference type="InterPro" id="IPR042070">
    <property type="entry name" value="PucR_C-HTH_sf"/>
</dbReference>
<name>A0ABY3RR99_9MICO</name>
<feature type="domain" description="CdaR GGDEF-like" evidence="3">
    <location>
        <begin position="124"/>
        <end position="237"/>
    </location>
</feature>
<proteinExistence type="inferred from homology"/>
<dbReference type="Gene3D" id="1.10.10.2840">
    <property type="entry name" value="PucR C-terminal helix-turn-helix domain"/>
    <property type="match status" value="1"/>
</dbReference>
<feature type="domain" description="PucR C-terminal helix-turn-helix" evidence="2">
    <location>
        <begin position="292"/>
        <end position="345"/>
    </location>
</feature>
<reference evidence="4 5" key="1">
    <citation type="submission" date="2023-01" db="EMBL/GenBank/DDBJ databases">
        <title>Characterization of estradiol degrading bacteria Microbacterium sp. MZT7 and reveal degrading genes through genome analysis.</title>
        <authorList>
            <person name="Hao P."/>
            <person name="Gao Y."/>
        </authorList>
    </citation>
    <scope>NUCLEOTIDE SEQUENCE [LARGE SCALE GENOMIC DNA]</scope>
    <source>
        <strain evidence="4 5">MZT7</strain>
    </source>
</reference>
<dbReference type="InterPro" id="IPR051448">
    <property type="entry name" value="CdaR-like_regulators"/>
</dbReference>
<dbReference type="InterPro" id="IPR041522">
    <property type="entry name" value="CdaR_GGDEF"/>
</dbReference>
<sequence>MPERDRALTVADVIRYFDALSEAGADSDECIRATARLTGCPVSVRGEDGAIRRCDPDGGFGGGTAHPRGEDIVIERRGDAPPTDTVVRSRLRHCLRIAARVHGQVRRGEAGLVEVLLDAREGREARVRAAQLLGLDLRRPVRVLAVTAVDDAIADVLGRCSPGGLWRSGAVDDVTSLVIQDDGASGRLSRELNDALARAYPAQRPDGPARPPWVGIGEAGPASAAAESWRQARHALSFTTSMVYGWRAIAFGNLGAVAALAEIPVGRLDEIPVIARLNELAATRSGRIDVYTLEAFCVFGSLRRTAEDLHLHHSTVASRVERVSRAMGWDMTSAVDRFMATLALMMRRMTLTRADLRQRGGL</sequence>
<dbReference type="PANTHER" id="PTHR33744">
    <property type="entry name" value="CARBOHYDRATE DIACID REGULATOR"/>
    <property type="match status" value="1"/>
</dbReference>
<dbReference type="InterPro" id="IPR025736">
    <property type="entry name" value="PucR_C-HTH_dom"/>
</dbReference>